<evidence type="ECO:0000313" key="1">
    <source>
        <dbReference type="EMBL" id="SFU26458.1"/>
    </source>
</evidence>
<sequence length="46" mass="5264">MRKPKFASKINDLYQQTTDVAVFFLDRSACVRIRLSTGTNELQVCV</sequence>
<accession>A0A1I7ERA0</accession>
<protein>
    <submittedName>
        <fullName evidence="1">Uncharacterized protein</fullName>
    </submittedName>
</protein>
<dbReference type="EMBL" id="FPBH01000056">
    <property type="protein sequence ID" value="SFU26458.1"/>
    <property type="molecule type" value="Genomic_DNA"/>
</dbReference>
<organism evidence="1 2">
    <name type="scientific">Paraburkholderia aspalathi</name>
    <dbReference type="NCBI Taxonomy" id="1324617"/>
    <lineage>
        <taxon>Bacteria</taxon>
        <taxon>Pseudomonadati</taxon>
        <taxon>Pseudomonadota</taxon>
        <taxon>Betaproteobacteria</taxon>
        <taxon>Burkholderiales</taxon>
        <taxon>Burkholderiaceae</taxon>
        <taxon>Paraburkholderia</taxon>
    </lineage>
</organism>
<dbReference type="Proteomes" id="UP000198844">
    <property type="component" value="Unassembled WGS sequence"/>
</dbReference>
<reference evidence="1 2" key="1">
    <citation type="submission" date="2016-10" db="EMBL/GenBank/DDBJ databases">
        <authorList>
            <person name="de Groot N.N."/>
        </authorList>
    </citation>
    <scope>NUCLEOTIDE SEQUENCE [LARGE SCALE GENOMIC DNA]</scope>
    <source>
        <strain evidence="1 2">LMG 27731</strain>
    </source>
</reference>
<name>A0A1I7ERA0_9BURK</name>
<gene>
    <name evidence="1" type="ORF">SAMN05192563_10566</name>
</gene>
<proteinExistence type="predicted"/>
<dbReference type="AlphaFoldDB" id="A0A1I7ERA0"/>
<evidence type="ECO:0000313" key="2">
    <source>
        <dbReference type="Proteomes" id="UP000198844"/>
    </source>
</evidence>